<reference evidence="13" key="1">
    <citation type="submission" date="2020-05" db="UniProtKB">
        <authorList>
            <consortium name="EnsemblMetazoa"/>
        </authorList>
    </citation>
    <scope>IDENTIFICATION</scope>
    <source>
        <strain evidence="13">TTRI</strain>
    </source>
</reference>
<evidence type="ECO:0000256" key="2">
    <source>
        <dbReference type="ARBA" id="ARBA00022605"/>
    </source>
</evidence>
<feature type="transmembrane region" description="Helical" evidence="10">
    <location>
        <begin position="444"/>
        <end position="462"/>
    </location>
</feature>
<evidence type="ECO:0000256" key="6">
    <source>
        <dbReference type="ARBA" id="ARBA00022989"/>
    </source>
</evidence>
<dbReference type="PANTHER" id="PTHR43394">
    <property type="entry name" value="ATP-DEPENDENT PERMEASE MDL1, MITOCHONDRIAL"/>
    <property type="match status" value="1"/>
</dbReference>
<dbReference type="Proteomes" id="UP000078200">
    <property type="component" value="Unassembled WGS sequence"/>
</dbReference>
<feature type="compositionally biased region" description="Basic and acidic residues" evidence="9">
    <location>
        <begin position="1319"/>
        <end position="1330"/>
    </location>
</feature>
<keyword evidence="5" id="KW-0067">ATP-binding</keyword>
<dbReference type="InterPro" id="IPR004662">
    <property type="entry name" value="AcgluKinase_fam"/>
</dbReference>
<feature type="compositionally biased region" description="Acidic residues" evidence="9">
    <location>
        <begin position="1331"/>
        <end position="1344"/>
    </location>
</feature>
<evidence type="ECO:0000313" key="13">
    <source>
        <dbReference type="EnsemblMetazoa" id="GAUT039605-PA"/>
    </source>
</evidence>
<feature type="domain" description="ABC transporter" evidence="11">
    <location>
        <begin position="645"/>
        <end position="881"/>
    </location>
</feature>
<evidence type="ECO:0000313" key="14">
    <source>
        <dbReference type="Proteomes" id="UP000078200"/>
    </source>
</evidence>
<dbReference type="GO" id="GO:0005737">
    <property type="term" value="C:cytoplasm"/>
    <property type="evidence" value="ECO:0007669"/>
    <property type="project" value="InterPro"/>
</dbReference>
<dbReference type="GO" id="GO:0005524">
    <property type="term" value="F:ATP binding"/>
    <property type="evidence" value="ECO:0007669"/>
    <property type="project" value="UniProtKB-KW"/>
</dbReference>
<dbReference type="PANTHER" id="PTHR43394:SF1">
    <property type="entry name" value="ATP-BINDING CASSETTE SUB-FAMILY B MEMBER 10, MITOCHONDRIAL"/>
    <property type="match status" value="1"/>
</dbReference>
<dbReference type="CDD" id="cd18575">
    <property type="entry name" value="ABC_6TM_bac_exporter_ABCB8_10_like"/>
    <property type="match status" value="1"/>
</dbReference>
<dbReference type="GO" id="GO:0015421">
    <property type="term" value="F:ABC-type oligopeptide transporter activity"/>
    <property type="evidence" value="ECO:0007669"/>
    <property type="project" value="TreeGrafter"/>
</dbReference>
<dbReference type="Gene3D" id="3.40.50.300">
    <property type="entry name" value="P-loop containing nucleotide triphosphate hydrolases"/>
    <property type="match status" value="1"/>
</dbReference>
<dbReference type="Pfam" id="PF00005">
    <property type="entry name" value="ABC_tran"/>
    <property type="match status" value="1"/>
</dbReference>
<dbReference type="InterPro" id="IPR003593">
    <property type="entry name" value="AAA+_ATPase"/>
</dbReference>
<keyword evidence="2" id="KW-0028">Amino-acid biosynthesis</keyword>
<sequence length="1592" mass="177595">MARQITSSCNFIFGASDIKSLPDESAPEIAFADKVSQKSLDAILEDTQKWINNENVSIHQISIRVKHKIIKGEVSFEQKAEILLEVLSSIPSFVGETFVIKCGSVTISDETLFYTFVHNVVLLKQLGINPVIVHDGEYEINSVLKMLGMDSKFVNGIRLTDKDTMKIIEMALCGSVNKKIVQHINSAGGSAIGLCGKDGNLIKAEKISTTLKEDRSNNIEKILDMGFIGRPTEINPDILFFIEESDFIPVIAPIGHGKNGETYHIDADSTASTIAIAVSASKMITFSDTGEEIDKIGGRKISVKNLNASIDCGKIQGEKFIGRLMAYTKMVEECAGVVHIVDALTILLFGRGLSNIIDSGTEHDFTTKLLVAILIVLAISLTAFTRLYFIGIGSEKVIARIRYDLYSSITDLQPSFFEDTGVQDVISALITDTSVLQSIINSSLLTILRNFVILIGSVAMLLYTNIQLTAYAAAIIPILLIIMTSLGKKVRSHARFAQDKLSELASLSEENFRSIVTIKSFVLEENEKIRFKEHLNSVSKSYVKLVLLRAILVTLVITCVIGSLVVLLFFGIKEVLSNNITIGELSSFVFYSALAAGAINNLSDNISDLQRGLGIVERLFEFKNMKSSIADPDDPIKICSAQKGISFNGVTFFYESQSDKPALNNVSFSIEAGQAVSIVGPSGSGKSTILKLLLRFHDPNKGSITIDGHNIKSIALNDLRSLFGLVPQDHMIFSCSIMENILYGKPDAEYEEVKQAAISAYAMEFIDKLPDKFDTFVGKRGLKLSEGQKQRIIIARAILKNPQVLILDEATSALDYKSENLVQKALSKLMQDRTTIIITHRLSTALKTDKIIVINHGKVEEVGTHDSLMSKDGLILMNYNFSSSPRVGSCIPTRTACTTDPRYHNNFGPHCHNHFNLHCHDHFDPYCDGLELNIQLPDIKIPPCPDVKCPDVEIPPCPECPACPEPKKPIDFSKLTIAVDATSGEIKDAITKKSSGLMFAKCKEIIDKSDNHLEIGPDNRIKGQCDSNPECKACVDAINASIIDTRTESAFSPEQMSVPEDDGKDPKSEINDKTKNELKEKIKNELEKDLKFEIGDKTKNELREKIKNELEKDLKFEIDEKTKNELKENITNELKKDFKCEIDEKTKNELKENITNELEKDLKFEIGDKTKNELKEKIKNELEKDLKCEIDDKTKNELKEKIKNELEKDLKCEIDDKTKNEIKDKIKKEIEDEIDCKRDKNGHDKGDKDKDGFNKDGYDKDGYNEKGFDKDGYDKDGFNEKGFDKDGRDKDGYNEKGFDEDGYDRTGFDKDGYNKKGFDKDGKKKGGDNDRNEDDEEKDDTNIDEVEKTAFIVSQEITQDHADATKCGSFSGYYKTYNQVGRHGFSTSELLEAFYPEMYSNPKIAEHLKMGSKVFYGAVNYKFAFSEPFDYSWGNASNMWCKKCSDNSGEIACQGDEIKSFCYPAGFYANQDYNESFFAERTCPNLVRVSGAATIKAKQVAPLILVNSSGEMIDKEGNNTKIYYSSLSPYLKTNGHIKDCAGEANCKSFAEIMKKVAWDNDKEVLLKTVFDDTQRASPYYEDNSVSDDTNFI</sequence>
<dbReference type="GO" id="GO:0016887">
    <property type="term" value="F:ATP hydrolysis activity"/>
    <property type="evidence" value="ECO:0007669"/>
    <property type="project" value="InterPro"/>
</dbReference>
<dbReference type="SUPFAM" id="SSF53633">
    <property type="entry name" value="Carbamate kinase-like"/>
    <property type="match status" value="1"/>
</dbReference>
<keyword evidence="7 10" id="KW-0472">Membrane</keyword>
<comment type="pathway">
    <text evidence="8">Amino-acid biosynthesis.</text>
</comment>
<feature type="region of interest" description="Disordered" evidence="9">
    <location>
        <begin position="1237"/>
        <end position="1301"/>
    </location>
</feature>
<dbReference type="PROSITE" id="PS50929">
    <property type="entry name" value="ABC_TM1F"/>
    <property type="match status" value="1"/>
</dbReference>
<dbReference type="InterPro" id="IPR003439">
    <property type="entry name" value="ABC_transporter-like_ATP-bd"/>
</dbReference>
<proteinExistence type="predicted"/>
<evidence type="ECO:0000259" key="11">
    <source>
        <dbReference type="PROSITE" id="PS50893"/>
    </source>
</evidence>
<dbReference type="Gene3D" id="1.20.1560.10">
    <property type="entry name" value="ABC transporter type 1, transmembrane domain"/>
    <property type="match status" value="1"/>
</dbReference>
<feature type="region of interest" description="Disordered" evidence="9">
    <location>
        <begin position="1049"/>
        <end position="1076"/>
    </location>
</feature>
<dbReference type="InterPro" id="IPR027417">
    <property type="entry name" value="P-loop_NTPase"/>
</dbReference>
<keyword evidence="3 10" id="KW-0812">Transmembrane</keyword>
<dbReference type="SUPFAM" id="SSF90123">
    <property type="entry name" value="ABC transporter transmembrane region"/>
    <property type="match status" value="1"/>
</dbReference>
<feature type="compositionally biased region" description="Basic and acidic residues" evidence="9">
    <location>
        <begin position="1064"/>
        <end position="1076"/>
    </location>
</feature>
<evidence type="ECO:0000256" key="3">
    <source>
        <dbReference type="ARBA" id="ARBA00022692"/>
    </source>
</evidence>
<dbReference type="PROSITE" id="PS50893">
    <property type="entry name" value="ABC_TRANSPORTER_2"/>
    <property type="match status" value="1"/>
</dbReference>
<dbReference type="FunFam" id="3.40.50.300:FF:000218">
    <property type="entry name" value="Multidrug ABC transporter ATP-binding protein"/>
    <property type="match status" value="1"/>
</dbReference>
<evidence type="ECO:0000259" key="12">
    <source>
        <dbReference type="PROSITE" id="PS50929"/>
    </source>
</evidence>
<comment type="subcellular location">
    <subcellularLocation>
        <location evidence="1">Membrane</location>
        <topology evidence="1">Multi-pass membrane protein</topology>
    </subcellularLocation>
</comment>
<dbReference type="GO" id="GO:0008652">
    <property type="term" value="P:amino acid biosynthetic process"/>
    <property type="evidence" value="ECO:0007669"/>
    <property type="project" value="UniProtKB-KW"/>
</dbReference>
<name>A0A1A9VK14_GLOAU</name>
<dbReference type="InterPro" id="IPR041727">
    <property type="entry name" value="NAGK-C"/>
</dbReference>
<dbReference type="GO" id="GO:0016020">
    <property type="term" value="C:membrane"/>
    <property type="evidence" value="ECO:0007669"/>
    <property type="project" value="UniProtKB-SubCell"/>
</dbReference>
<dbReference type="EnsemblMetazoa" id="GAUT039605-RA">
    <property type="protein sequence ID" value="GAUT039605-PA"/>
    <property type="gene ID" value="GAUT039605"/>
</dbReference>
<keyword evidence="6 10" id="KW-1133">Transmembrane helix</keyword>
<evidence type="ECO:0008006" key="15">
    <source>
        <dbReference type="Google" id="ProtNLM"/>
    </source>
</evidence>
<dbReference type="Gene3D" id="3.40.1160.10">
    <property type="entry name" value="Acetylglutamate kinase-like"/>
    <property type="match status" value="1"/>
</dbReference>
<organism evidence="13 14">
    <name type="scientific">Glossina austeni</name>
    <name type="common">Savannah tsetse fly</name>
    <dbReference type="NCBI Taxonomy" id="7395"/>
    <lineage>
        <taxon>Eukaryota</taxon>
        <taxon>Metazoa</taxon>
        <taxon>Ecdysozoa</taxon>
        <taxon>Arthropoda</taxon>
        <taxon>Hexapoda</taxon>
        <taxon>Insecta</taxon>
        <taxon>Pterygota</taxon>
        <taxon>Neoptera</taxon>
        <taxon>Endopterygota</taxon>
        <taxon>Diptera</taxon>
        <taxon>Brachycera</taxon>
        <taxon>Muscomorpha</taxon>
        <taxon>Hippoboscoidea</taxon>
        <taxon>Glossinidae</taxon>
        <taxon>Glossina</taxon>
    </lineage>
</organism>
<evidence type="ECO:0000256" key="8">
    <source>
        <dbReference type="ARBA" id="ARBA00029440"/>
    </source>
</evidence>
<dbReference type="Pfam" id="PF00664">
    <property type="entry name" value="ABC_membrane"/>
    <property type="match status" value="1"/>
</dbReference>
<feature type="transmembrane region" description="Helical" evidence="10">
    <location>
        <begin position="369"/>
        <end position="392"/>
    </location>
</feature>
<dbReference type="InterPro" id="IPR011527">
    <property type="entry name" value="ABC1_TM_dom"/>
</dbReference>
<feature type="transmembrane region" description="Helical" evidence="10">
    <location>
        <begin position="546"/>
        <end position="572"/>
    </location>
</feature>
<dbReference type="NCBIfam" id="TIGR00761">
    <property type="entry name" value="argB"/>
    <property type="match status" value="1"/>
</dbReference>
<evidence type="ECO:0000256" key="4">
    <source>
        <dbReference type="ARBA" id="ARBA00022741"/>
    </source>
</evidence>
<evidence type="ECO:0000256" key="1">
    <source>
        <dbReference type="ARBA" id="ARBA00004141"/>
    </source>
</evidence>
<protein>
    <recommendedName>
        <fullName evidence="15">ABC transporter domain-containing protein</fullName>
    </recommendedName>
</protein>
<dbReference type="VEuPathDB" id="VectorBase:GAUT039605"/>
<dbReference type="SUPFAM" id="SSF52540">
    <property type="entry name" value="P-loop containing nucleoside triphosphate hydrolases"/>
    <property type="match status" value="1"/>
</dbReference>
<keyword evidence="14" id="KW-1185">Reference proteome</keyword>
<feature type="transmembrane region" description="Helical" evidence="10">
    <location>
        <begin position="468"/>
        <end position="486"/>
    </location>
</feature>
<dbReference type="InterPro" id="IPR036640">
    <property type="entry name" value="ABC1_TM_sf"/>
</dbReference>
<dbReference type="CDD" id="cd04250">
    <property type="entry name" value="AAK_NAGK-C"/>
    <property type="match status" value="1"/>
</dbReference>
<evidence type="ECO:0000256" key="10">
    <source>
        <dbReference type="SAM" id="Phobius"/>
    </source>
</evidence>
<feature type="region of interest" description="Disordered" evidence="9">
    <location>
        <begin position="1319"/>
        <end position="1344"/>
    </location>
</feature>
<keyword evidence="4" id="KW-0547">Nucleotide-binding</keyword>
<accession>A0A1A9VK14</accession>
<evidence type="ECO:0000256" key="7">
    <source>
        <dbReference type="ARBA" id="ARBA00023136"/>
    </source>
</evidence>
<feature type="domain" description="ABC transmembrane type-1" evidence="12">
    <location>
        <begin position="334"/>
        <end position="611"/>
    </location>
</feature>
<dbReference type="SMART" id="SM00382">
    <property type="entry name" value="AAA"/>
    <property type="match status" value="1"/>
</dbReference>
<dbReference type="STRING" id="7395.A0A1A9VK14"/>
<evidence type="ECO:0000256" key="5">
    <source>
        <dbReference type="ARBA" id="ARBA00022840"/>
    </source>
</evidence>
<dbReference type="InterPro" id="IPR039421">
    <property type="entry name" value="Type_1_exporter"/>
</dbReference>
<evidence type="ECO:0000256" key="9">
    <source>
        <dbReference type="SAM" id="MobiDB-lite"/>
    </source>
</evidence>
<dbReference type="InterPro" id="IPR036393">
    <property type="entry name" value="AceGlu_kinase-like_sf"/>
</dbReference>
<dbReference type="InterPro" id="IPR001048">
    <property type="entry name" value="Asp/Glu/Uridylate_kinase"/>
</dbReference>
<dbReference type="Pfam" id="PF00696">
    <property type="entry name" value="AA_kinase"/>
    <property type="match status" value="1"/>
</dbReference>